<comment type="caution">
    <text evidence="2">The sequence shown here is derived from an EMBL/GenBank/DDBJ whole genome shotgun (WGS) entry which is preliminary data.</text>
</comment>
<feature type="region of interest" description="Disordered" evidence="1">
    <location>
        <begin position="78"/>
        <end position="104"/>
    </location>
</feature>
<accession>A0A1H0IX70</accession>
<dbReference type="AlphaFoldDB" id="A0A1H0IX70"/>
<dbReference type="EMBL" id="FNIW01000017">
    <property type="protein sequence ID" value="SDO35820.1"/>
    <property type="molecule type" value="Genomic_DNA"/>
</dbReference>
<sequence>MGVLEHLKNNSSTLHIRTKEEIDQLFNELSIKKIPIDNKLDFYIRMSIQKVKLQLYYELKLVDYRRNVNSATKSTFCETVPEPKVKDKRKNTSQKKKPQTKLQIEDELNKTKTKEEIIAANRETVAQFHPEPDLNTISPKYKRALLELEHEKEMKERSKKMRFSVVSIPMGGMNKK</sequence>
<reference evidence="3" key="1">
    <citation type="submission" date="2016-10" db="EMBL/GenBank/DDBJ databases">
        <authorList>
            <person name="de Groot N.N."/>
        </authorList>
    </citation>
    <scope>NUCLEOTIDE SEQUENCE [LARGE SCALE GENOMIC DNA]</scope>
    <source>
        <strain evidence="3">BP1-145</strain>
    </source>
</reference>
<protein>
    <submittedName>
        <fullName evidence="2">Uncharacterized protein</fullName>
    </submittedName>
</protein>
<dbReference type="OrthoDB" id="9980462at2"/>
<dbReference type="RefSeq" id="WP_091854303.1">
    <property type="nucleotide sequence ID" value="NZ_FNIW01000017.1"/>
</dbReference>
<organism evidence="2 3">
    <name type="scientific">Prevotella communis</name>
    <dbReference type="NCBI Taxonomy" id="2913614"/>
    <lineage>
        <taxon>Bacteria</taxon>
        <taxon>Pseudomonadati</taxon>
        <taxon>Bacteroidota</taxon>
        <taxon>Bacteroidia</taxon>
        <taxon>Bacteroidales</taxon>
        <taxon>Prevotellaceae</taxon>
        <taxon>Prevotella</taxon>
    </lineage>
</organism>
<evidence type="ECO:0000313" key="2">
    <source>
        <dbReference type="EMBL" id="SDO35820.1"/>
    </source>
</evidence>
<evidence type="ECO:0000313" key="3">
    <source>
        <dbReference type="Proteomes" id="UP000199134"/>
    </source>
</evidence>
<proteinExistence type="predicted"/>
<name>A0A1H0IX70_9BACT</name>
<feature type="compositionally biased region" description="Basic residues" evidence="1">
    <location>
        <begin position="86"/>
        <end position="99"/>
    </location>
</feature>
<dbReference type="Proteomes" id="UP000199134">
    <property type="component" value="Unassembled WGS sequence"/>
</dbReference>
<gene>
    <name evidence="2" type="ORF">SAMN04487900_1179</name>
</gene>
<evidence type="ECO:0000256" key="1">
    <source>
        <dbReference type="SAM" id="MobiDB-lite"/>
    </source>
</evidence>